<proteinExistence type="predicted"/>
<dbReference type="SMART" id="SM00710">
    <property type="entry name" value="PbH1"/>
    <property type="match status" value="6"/>
</dbReference>
<dbReference type="SUPFAM" id="SSF51126">
    <property type="entry name" value="Pectin lyase-like"/>
    <property type="match status" value="2"/>
</dbReference>
<dbReference type="EMBL" id="JABAIL010000003">
    <property type="protein sequence ID" value="NLR91845.1"/>
    <property type="molecule type" value="Genomic_DNA"/>
</dbReference>
<evidence type="ECO:0000259" key="1">
    <source>
        <dbReference type="Pfam" id="PF13229"/>
    </source>
</evidence>
<dbReference type="Pfam" id="PF13229">
    <property type="entry name" value="Beta_helix"/>
    <property type="match status" value="1"/>
</dbReference>
<reference evidence="2 3" key="1">
    <citation type="submission" date="2020-04" db="EMBL/GenBank/DDBJ databases">
        <title>Flammeovirga sp. SR4, a novel species isolated from seawater.</title>
        <authorList>
            <person name="Wang X."/>
        </authorList>
    </citation>
    <scope>NUCLEOTIDE SEQUENCE [LARGE SCALE GENOMIC DNA]</scope>
    <source>
        <strain evidence="2 3">SR4</strain>
    </source>
</reference>
<dbReference type="Gene3D" id="2.160.20.10">
    <property type="entry name" value="Single-stranded right-handed beta-helix, Pectin lyase-like"/>
    <property type="match status" value="1"/>
</dbReference>
<evidence type="ECO:0000313" key="3">
    <source>
        <dbReference type="Proteomes" id="UP000585050"/>
    </source>
</evidence>
<gene>
    <name evidence="2" type="ORF">HGP29_11535</name>
</gene>
<dbReference type="AlphaFoldDB" id="A0A7X8SKC5"/>
<keyword evidence="3" id="KW-1185">Reference proteome</keyword>
<feature type="domain" description="Right handed beta helix" evidence="1">
    <location>
        <begin position="210"/>
        <end position="359"/>
    </location>
</feature>
<dbReference type="InterPro" id="IPR039448">
    <property type="entry name" value="Beta_helix"/>
</dbReference>
<dbReference type="RefSeq" id="WP_168882558.1">
    <property type="nucleotide sequence ID" value="NZ_JABAIL010000003.1"/>
</dbReference>
<organism evidence="2 3">
    <name type="scientific">Flammeovirga agarivorans</name>
    <dbReference type="NCBI Taxonomy" id="2726742"/>
    <lineage>
        <taxon>Bacteria</taxon>
        <taxon>Pseudomonadati</taxon>
        <taxon>Bacteroidota</taxon>
        <taxon>Cytophagia</taxon>
        <taxon>Cytophagales</taxon>
        <taxon>Flammeovirgaceae</taxon>
        <taxon>Flammeovirga</taxon>
    </lineage>
</organism>
<dbReference type="InterPro" id="IPR006626">
    <property type="entry name" value="PbH1"/>
</dbReference>
<dbReference type="InterPro" id="IPR011050">
    <property type="entry name" value="Pectin_lyase_fold/virulence"/>
</dbReference>
<comment type="caution">
    <text evidence="2">The sequence shown here is derived from an EMBL/GenBank/DDBJ whole genome shotgun (WGS) entry which is preliminary data.</text>
</comment>
<evidence type="ECO:0000313" key="2">
    <source>
        <dbReference type="EMBL" id="NLR91845.1"/>
    </source>
</evidence>
<dbReference type="Proteomes" id="UP000585050">
    <property type="component" value="Unassembled WGS sequence"/>
</dbReference>
<dbReference type="InterPro" id="IPR012334">
    <property type="entry name" value="Pectin_lyas_fold"/>
</dbReference>
<accession>A0A7X8SKC5</accession>
<name>A0A7X8SKC5_9BACT</name>
<sequence>MKKINLILLQLLFFIISAVASEKYYVSSSVGNDKNPGTEEAPLQTLKKISSIKLKAGDQVFFKRGDRFDGHFVVNGSGKKGKEIVISSYGDGALPIITGEVGKENGGDYQEAILIKNQSHIIIEYLEIHNERLTERENVRSQDAFGIYVLNNGVGSIENFTFRHLTFKKVYAPQPVLKEKGEKAFNGLEVAALRFFSTRNMNPSKMKNIKDVLMEECYFEDVQRLGVHIKHGGSKPELKDHPMNFNENFIFRNNEFHHTGGTCILPIRTNNVLIEKNLFNYPGDDSDPRMPHRGSAVWTWRCKNTVIQYNDCLHIRGYLDSHGVHIDHENLNTFIQYNYMEDCEGGFVEILGGNVNSVYRYNVSVNDGWRENPKWKTSNHTLWINYKIPNGEHYCENSYVYNNSVYVDQGFKTSIDMKGKKTYIFNNIFDYAKGEMGTKQTMIDSRGTTFFLSNNAYHGIVANRFTSKDLAPIFMSKVYDKKGNFMMSEDGNDLSNGIVKFGPKVVGAGKGVFAEVAEFPKVDFFGNPIDYPSGKVAVGAFDVQMKAAITIELNKLKTAEATAFVNKYGHAKITADTKSKAVKVEFSKEQKNMPVRVFDHTGKMIYRGSLIDASSLDIDVNLEHVKSIVYVMLGNGVDRFTNKITVSK</sequence>
<protein>
    <submittedName>
        <fullName evidence="2">Right-handed parallel beta-helix repeat-containing protein</fullName>
    </submittedName>
</protein>